<organism evidence="3 4">
    <name type="scientific">Methanobrevibacter olleyae</name>
    <dbReference type="NCBI Taxonomy" id="294671"/>
    <lineage>
        <taxon>Archaea</taxon>
        <taxon>Methanobacteriati</taxon>
        <taxon>Methanobacteriota</taxon>
        <taxon>Methanomada group</taxon>
        <taxon>Methanobacteria</taxon>
        <taxon>Methanobacteriales</taxon>
        <taxon>Methanobacteriaceae</taxon>
        <taxon>Methanobrevibacter</taxon>
    </lineage>
</organism>
<dbReference type="EMBL" id="CP014265">
    <property type="protein sequence ID" value="AMK14945.1"/>
    <property type="molecule type" value="Genomic_DNA"/>
</dbReference>
<dbReference type="STRING" id="294671.YLM1_0385"/>
<dbReference type="InterPro" id="IPR041682">
    <property type="entry name" value="AAA_14"/>
</dbReference>
<dbReference type="RefSeq" id="WP_067145776.1">
    <property type="nucleotide sequence ID" value="NZ_CP014265.1"/>
</dbReference>
<dbReference type="Pfam" id="PF13173">
    <property type="entry name" value="AAA_14"/>
    <property type="match status" value="1"/>
</dbReference>
<dbReference type="InterPro" id="IPR027417">
    <property type="entry name" value="P-loop_NTPase"/>
</dbReference>
<reference evidence="4" key="2">
    <citation type="submission" date="2016-02" db="EMBL/GenBank/DDBJ databases">
        <title>The draft genome sequence of the rumen methanogen Methanobrevibacter olleyae YLM1.</title>
        <authorList>
            <consortium name="New Zealand Agricultural Greenhouse Gas Research Centre/Pastoral Greenhouse Gas Research Consortium"/>
            <person name="Kelly W.J."/>
            <person name="Li D."/>
            <person name="Lambie S.C."/>
            <person name="Attwood G.T."/>
            <person name="Altermann E."/>
            <person name="Leahy S.C."/>
        </authorList>
    </citation>
    <scope>NUCLEOTIDE SEQUENCE [LARGE SCALE GENOMIC DNA]</scope>
    <source>
        <strain evidence="4">YLM1</strain>
    </source>
</reference>
<accession>A0A126QZY6</accession>
<proteinExistence type="predicted"/>
<dbReference type="InterPro" id="IPR036388">
    <property type="entry name" value="WH-like_DNA-bd_sf"/>
</dbReference>
<protein>
    <submittedName>
        <fullName evidence="3">ATPase</fullName>
    </submittedName>
</protein>
<dbReference type="PANTHER" id="PTHR42990">
    <property type="entry name" value="ATPASE"/>
    <property type="match status" value="1"/>
</dbReference>
<dbReference type="SUPFAM" id="SSF46785">
    <property type="entry name" value="Winged helix' DNA-binding domain"/>
    <property type="match status" value="1"/>
</dbReference>
<evidence type="ECO:0000259" key="1">
    <source>
        <dbReference type="Pfam" id="PF13173"/>
    </source>
</evidence>
<dbReference type="InterPro" id="IPR025420">
    <property type="entry name" value="DUF4143"/>
</dbReference>
<keyword evidence="4" id="KW-1185">Reference proteome</keyword>
<gene>
    <name evidence="3" type="ORF">YLM1_0385</name>
</gene>
<dbReference type="SUPFAM" id="SSF52540">
    <property type="entry name" value="P-loop containing nucleoside triphosphate hydrolases"/>
    <property type="match status" value="1"/>
</dbReference>
<dbReference type="PATRIC" id="fig|294671.3.peg.390"/>
<feature type="domain" description="AAA" evidence="1">
    <location>
        <begin position="55"/>
        <end position="192"/>
    </location>
</feature>
<evidence type="ECO:0000259" key="2">
    <source>
        <dbReference type="Pfam" id="PF13635"/>
    </source>
</evidence>
<dbReference type="PANTHER" id="PTHR42990:SF1">
    <property type="entry name" value="AAA+ ATPASE DOMAIN-CONTAINING PROTEIN"/>
    <property type="match status" value="1"/>
</dbReference>
<dbReference type="Proteomes" id="UP000066376">
    <property type="component" value="Chromosome"/>
</dbReference>
<dbReference type="AlphaFoldDB" id="A0A126QZY6"/>
<dbReference type="KEGG" id="mol:YLM1_0385"/>
<dbReference type="Gene3D" id="1.10.10.10">
    <property type="entry name" value="Winged helix-like DNA-binding domain superfamily/Winged helix DNA-binding domain"/>
    <property type="match status" value="1"/>
</dbReference>
<evidence type="ECO:0000313" key="4">
    <source>
        <dbReference type="Proteomes" id="UP000066376"/>
    </source>
</evidence>
<feature type="domain" description="DUF4143" evidence="2">
    <location>
        <begin position="284"/>
        <end position="430"/>
    </location>
</feature>
<dbReference type="Pfam" id="PF13635">
    <property type="entry name" value="DUF4143"/>
    <property type="match status" value="1"/>
</dbReference>
<name>A0A126QZY6_METOL</name>
<reference evidence="3 4" key="1">
    <citation type="journal article" date="2016" name="Genome Announc.">
        <title>Draft Genome Sequence of the Rumen Methanogen Methanobrevibacter olleyae YLM1.</title>
        <authorList>
            <person name="Kelly W.J."/>
            <person name="Li D."/>
            <person name="Lambie S.C."/>
            <person name="Cox F."/>
            <person name="Attwood G.T."/>
            <person name="Altermann E."/>
            <person name="Leahy S.C."/>
        </authorList>
    </citation>
    <scope>NUCLEOTIDE SEQUENCE [LARGE SCALE GENOMIC DNA]</scope>
    <source>
        <strain evidence="3 4">YLM1</strain>
    </source>
</reference>
<dbReference type="GeneID" id="28488682"/>
<dbReference type="InterPro" id="IPR036390">
    <property type="entry name" value="WH_DNA-bd_sf"/>
</dbReference>
<evidence type="ECO:0000313" key="3">
    <source>
        <dbReference type="EMBL" id="AMK14945.1"/>
    </source>
</evidence>
<sequence>MMSKEDLTAYIHAKQSEARILSHNHLEGIDNYRLNFYKLKEHIDNFLKTNGEYYNRCIMMPGLRGLGKTTILYQLYDYLISEKRILEEDILFLDLHDLKSISDIGLSEIFNIYLEEMHHSIPPSLDKKIFLFVDEAQLDKNWANFAKLIFDKTFNVFMVFTGSSALDLELNTDATRRITKENIFPCSFEEYLLLKHNISLSNNNFKDLILKGDMETVDKAIECEDLIKKEFISLNNLPNIELKKYVYCQAFPFALNLNETIIYNLTNDIIEKIVYDDLADFYEFKNSTNSTILRIIAYLAIKKPGSTSNSAIAQSLNINIRTVNNILSALEKSQLLFSINAYGSAGKMLKKPKQHFFLSPTLKSAQNFRVGRYSLGHDKCYASLVENLVATSLNRLSNETMQALGLFYDSNKKGVDFIVKHLERTIPIEVGIGSKTKSQVIKAINKYDAEYGILISNRTNSIKFENDVIYIPISSFALM</sequence>